<reference evidence="1 2" key="1">
    <citation type="journal article" date="2016" name="DNA Res.">
        <title>The draft genome of MD-2 pineapple using hybrid error correction of long reads.</title>
        <authorList>
            <person name="Redwan R.M."/>
            <person name="Saidin A."/>
            <person name="Kumar S.V."/>
        </authorList>
    </citation>
    <scope>NUCLEOTIDE SEQUENCE [LARGE SCALE GENOMIC DNA]</scope>
    <source>
        <strain evidence="2">cv. MD2</strain>
        <tissue evidence="1">Leaf</tissue>
    </source>
</reference>
<name>A0A199V814_ANACO</name>
<dbReference type="PANTHER" id="PTHR48179:SF1">
    <property type="entry name" value="OS08G0232201 PROTEIN"/>
    <property type="match status" value="1"/>
</dbReference>
<comment type="caution">
    <text evidence="1">The sequence shown here is derived from an EMBL/GenBank/DDBJ whole genome shotgun (WGS) entry which is preliminary data.</text>
</comment>
<dbReference type="AlphaFoldDB" id="A0A199V814"/>
<gene>
    <name evidence="1" type="ORF">ACMD2_12207</name>
</gene>
<organism evidence="1 2">
    <name type="scientific">Ananas comosus</name>
    <name type="common">Pineapple</name>
    <name type="synonym">Ananas ananas</name>
    <dbReference type="NCBI Taxonomy" id="4615"/>
    <lineage>
        <taxon>Eukaryota</taxon>
        <taxon>Viridiplantae</taxon>
        <taxon>Streptophyta</taxon>
        <taxon>Embryophyta</taxon>
        <taxon>Tracheophyta</taxon>
        <taxon>Spermatophyta</taxon>
        <taxon>Magnoliopsida</taxon>
        <taxon>Liliopsida</taxon>
        <taxon>Poales</taxon>
        <taxon>Bromeliaceae</taxon>
        <taxon>Bromelioideae</taxon>
        <taxon>Ananas</taxon>
    </lineage>
</organism>
<dbReference type="EMBL" id="LSRQ01002821">
    <property type="protein sequence ID" value="OAY73153.1"/>
    <property type="molecule type" value="Genomic_DNA"/>
</dbReference>
<accession>A0A199V814</accession>
<sequence>MSVAWSRRPTNFLSKSWRAAHRLMPPPPPPPSSGLSQLWRLTYSTTSARTWPGTTGSGMPPAATPSSIMCRSSADCRAAAASNSNTSPSLLVSVTVTVDVVCCSSSSGNSRNDDAAPSSCDAIVVNRGDTSQLTGLTCPSKARMLLPERKSHTRARASRPHVAANDPSGWKDPLCVVLDSRSLTICEIVPRDSSAGSFVKVMDKRRNGFSRPVARERATGERPVVPDFTAFENESAGLLNNELGLRLGILVGIVPSPPRPRDPRLGAGEGEPRDIEPRLEELPRALGVEGVLDQRGLGILLLRGGGGGGGGGGGLVVVVGLEEAVELALGLEAHHEGAEAVAALHLALAEEGDGLAEAAEAGAHGGVVGGHGHGVGAALHEELLHGLLLPLPGEAALLRDLVLVAAAAAAEGDGALAVRVGAPAPAAAAVGAEEGGGGGACGGRRGMAAMGEG</sequence>
<proteinExistence type="predicted"/>
<protein>
    <submittedName>
        <fullName evidence="1">Uncharacterized protein</fullName>
    </submittedName>
</protein>
<dbReference type="PANTHER" id="PTHR48179">
    <property type="entry name" value="OS08G0232201 PROTEIN"/>
    <property type="match status" value="1"/>
</dbReference>
<dbReference type="Proteomes" id="UP000092600">
    <property type="component" value="Unassembled WGS sequence"/>
</dbReference>
<evidence type="ECO:0000313" key="2">
    <source>
        <dbReference type="Proteomes" id="UP000092600"/>
    </source>
</evidence>
<evidence type="ECO:0000313" key="1">
    <source>
        <dbReference type="EMBL" id="OAY73153.1"/>
    </source>
</evidence>